<dbReference type="EMBL" id="BONG01000018">
    <property type="protein sequence ID" value="GIF89873.1"/>
    <property type="molecule type" value="Genomic_DNA"/>
</dbReference>
<proteinExistence type="predicted"/>
<feature type="transmembrane region" description="Helical" evidence="1">
    <location>
        <begin position="38"/>
        <end position="61"/>
    </location>
</feature>
<comment type="caution">
    <text evidence="2">The sequence shown here is derived from an EMBL/GenBank/DDBJ whole genome shotgun (WGS) entry which is preliminary data.</text>
</comment>
<evidence type="ECO:0000313" key="2">
    <source>
        <dbReference type="EMBL" id="GIF89873.1"/>
    </source>
</evidence>
<name>A0A8J3JZG5_9ACTN</name>
<dbReference type="Proteomes" id="UP000619293">
    <property type="component" value="Unassembled WGS sequence"/>
</dbReference>
<feature type="transmembrane region" description="Helical" evidence="1">
    <location>
        <begin position="67"/>
        <end position="89"/>
    </location>
</feature>
<sequence>MLTVAWLLSCVVLAGIWFFTGFSMRGGRSTAEIHAQGFLGMLLCGVALVGAAALGLTSVSWSMRRTAIAFGIITVLLVCPVGRAAIYFYKQLRYQPCTTVSVLWDCPTDLD</sequence>
<protein>
    <submittedName>
        <fullName evidence="2">Uncharacterized protein</fullName>
    </submittedName>
</protein>
<accession>A0A8J3JZG5</accession>
<gene>
    <name evidence="2" type="ORF">Cch02nite_33170</name>
</gene>
<feature type="transmembrane region" description="Helical" evidence="1">
    <location>
        <begin position="6"/>
        <end position="26"/>
    </location>
</feature>
<dbReference type="AlphaFoldDB" id="A0A8J3JZG5"/>
<reference evidence="2 3" key="1">
    <citation type="submission" date="2021-01" db="EMBL/GenBank/DDBJ databases">
        <title>Whole genome shotgun sequence of Catellatospora chokoriensis NBRC 107358.</title>
        <authorList>
            <person name="Komaki H."/>
            <person name="Tamura T."/>
        </authorList>
    </citation>
    <scope>NUCLEOTIDE SEQUENCE [LARGE SCALE GENOMIC DNA]</scope>
    <source>
        <strain evidence="2 3">NBRC 107358</strain>
    </source>
</reference>
<organism evidence="2 3">
    <name type="scientific">Catellatospora chokoriensis</name>
    <dbReference type="NCBI Taxonomy" id="310353"/>
    <lineage>
        <taxon>Bacteria</taxon>
        <taxon>Bacillati</taxon>
        <taxon>Actinomycetota</taxon>
        <taxon>Actinomycetes</taxon>
        <taxon>Micromonosporales</taxon>
        <taxon>Micromonosporaceae</taxon>
        <taxon>Catellatospora</taxon>
    </lineage>
</organism>
<keyword evidence="1" id="KW-0472">Membrane</keyword>
<keyword evidence="1" id="KW-0812">Transmembrane</keyword>
<keyword evidence="3" id="KW-1185">Reference proteome</keyword>
<evidence type="ECO:0000313" key="3">
    <source>
        <dbReference type="Proteomes" id="UP000619293"/>
    </source>
</evidence>
<keyword evidence="1" id="KW-1133">Transmembrane helix</keyword>
<evidence type="ECO:0000256" key="1">
    <source>
        <dbReference type="SAM" id="Phobius"/>
    </source>
</evidence>